<dbReference type="EMBL" id="JAWDGP010005220">
    <property type="protein sequence ID" value="KAK3758746.1"/>
    <property type="molecule type" value="Genomic_DNA"/>
</dbReference>
<feature type="signal peptide" evidence="1">
    <location>
        <begin position="1"/>
        <end position="24"/>
    </location>
</feature>
<evidence type="ECO:0000313" key="2">
    <source>
        <dbReference type="EMBL" id="KAK3758746.1"/>
    </source>
</evidence>
<gene>
    <name evidence="2" type="ORF">RRG08_059589</name>
</gene>
<comment type="caution">
    <text evidence="2">The sequence shown here is derived from an EMBL/GenBank/DDBJ whole genome shotgun (WGS) entry which is preliminary data.</text>
</comment>
<protein>
    <submittedName>
        <fullName evidence="2">Uncharacterized protein</fullName>
    </submittedName>
</protein>
<keyword evidence="3" id="KW-1185">Reference proteome</keyword>
<evidence type="ECO:0000313" key="3">
    <source>
        <dbReference type="Proteomes" id="UP001283361"/>
    </source>
</evidence>
<proteinExistence type="predicted"/>
<organism evidence="2 3">
    <name type="scientific">Elysia crispata</name>
    <name type="common">lettuce slug</name>
    <dbReference type="NCBI Taxonomy" id="231223"/>
    <lineage>
        <taxon>Eukaryota</taxon>
        <taxon>Metazoa</taxon>
        <taxon>Spiralia</taxon>
        <taxon>Lophotrochozoa</taxon>
        <taxon>Mollusca</taxon>
        <taxon>Gastropoda</taxon>
        <taxon>Heterobranchia</taxon>
        <taxon>Euthyneura</taxon>
        <taxon>Panpulmonata</taxon>
        <taxon>Sacoglossa</taxon>
        <taxon>Placobranchoidea</taxon>
        <taxon>Plakobranchidae</taxon>
        <taxon>Elysia</taxon>
    </lineage>
</organism>
<evidence type="ECO:0000256" key="1">
    <source>
        <dbReference type="SAM" id="SignalP"/>
    </source>
</evidence>
<reference evidence="2" key="1">
    <citation type="journal article" date="2023" name="G3 (Bethesda)">
        <title>A reference genome for the long-term kleptoplast-retaining sea slug Elysia crispata morphotype clarki.</title>
        <authorList>
            <person name="Eastman K.E."/>
            <person name="Pendleton A.L."/>
            <person name="Shaikh M.A."/>
            <person name="Suttiyut T."/>
            <person name="Ogas R."/>
            <person name="Tomko P."/>
            <person name="Gavelis G."/>
            <person name="Widhalm J.R."/>
            <person name="Wisecaver J.H."/>
        </authorList>
    </citation>
    <scope>NUCLEOTIDE SEQUENCE</scope>
    <source>
        <strain evidence="2">ECLA1</strain>
    </source>
</reference>
<feature type="chain" id="PRO_5042287880" evidence="1">
    <location>
        <begin position="25"/>
        <end position="129"/>
    </location>
</feature>
<dbReference type="AlphaFoldDB" id="A0AAE1D643"/>
<name>A0AAE1D643_9GAST</name>
<accession>A0AAE1D643</accession>
<sequence length="129" mass="14534">MRLEATSFLRVLLFSLPLLTNCESKTSKIKKCDWDSSTCACETDQGSIRLDKMTDAPFKIKDEKTNSFFFWHPCRDFTEGTVTAGAIQQQVPSTYLDLGVHSSLVTEITADGHVIFKMLSDSKERKGLF</sequence>
<keyword evidence="1" id="KW-0732">Signal</keyword>
<dbReference type="Proteomes" id="UP001283361">
    <property type="component" value="Unassembled WGS sequence"/>
</dbReference>